<proteinExistence type="inferred from homology"/>
<evidence type="ECO:0000259" key="3">
    <source>
        <dbReference type="Pfam" id="PF00561"/>
    </source>
</evidence>
<feature type="active site" description="Charge relay system" evidence="2">
    <location>
        <position position="388"/>
    </location>
</feature>
<dbReference type="Gene3D" id="3.40.50.1820">
    <property type="entry name" value="alpha/beta hydrolase"/>
    <property type="match status" value="1"/>
</dbReference>
<reference evidence="5" key="1">
    <citation type="submission" date="2016-11" db="UniProtKB">
        <authorList>
            <consortium name="WormBaseParasite"/>
        </authorList>
    </citation>
    <scope>IDENTIFICATION</scope>
</reference>
<comment type="similarity">
    <text evidence="1">Belongs to the AB hydrolase superfamily. AB hydrolase 4 family.</text>
</comment>
<dbReference type="InterPro" id="IPR012020">
    <property type="entry name" value="ABHD4"/>
</dbReference>
<feature type="active site" description="Charge relay system" evidence="2">
    <location>
        <position position="419"/>
    </location>
</feature>
<dbReference type="GO" id="GO:0051792">
    <property type="term" value="P:medium-chain fatty acid biosynthetic process"/>
    <property type="evidence" value="ECO:0007669"/>
    <property type="project" value="TreeGrafter"/>
</dbReference>
<dbReference type="WBParaSite" id="L893_g28176.t1">
    <property type="protein sequence ID" value="L893_g28176.t1"/>
    <property type="gene ID" value="L893_g28176"/>
</dbReference>
<dbReference type="SUPFAM" id="SSF53474">
    <property type="entry name" value="alpha/beta-Hydrolases"/>
    <property type="match status" value="1"/>
</dbReference>
<dbReference type="GO" id="GO:0097524">
    <property type="term" value="C:sperm plasma membrane"/>
    <property type="evidence" value="ECO:0007669"/>
    <property type="project" value="TreeGrafter"/>
</dbReference>
<evidence type="ECO:0000256" key="1">
    <source>
        <dbReference type="ARBA" id="ARBA00010884"/>
    </source>
</evidence>
<dbReference type="InterPro" id="IPR050960">
    <property type="entry name" value="AB_hydrolase_4_sf"/>
</dbReference>
<dbReference type="GO" id="GO:0048240">
    <property type="term" value="P:sperm capacitation"/>
    <property type="evidence" value="ECO:0007669"/>
    <property type="project" value="TreeGrafter"/>
</dbReference>
<dbReference type="GO" id="GO:0047372">
    <property type="term" value="F:monoacylglycerol lipase activity"/>
    <property type="evidence" value="ECO:0007669"/>
    <property type="project" value="TreeGrafter"/>
</dbReference>
<dbReference type="AlphaFoldDB" id="A0A1I7ZN09"/>
<accession>A0A1I7ZN09</accession>
<dbReference type="GO" id="GO:0043401">
    <property type="term" value="P:steroid hormone receptor signaling pathway"/>
    <property type="evidence" value="ECO:0007669"/>
    <property type="project" value="TreeGrafter"/>
</dbReference>
<protein>
    <submittedName>
        <fullName evidence="5">AB hydrolase-1 domain-containing protein</fullName>
    </submittedName>
</protein>
<dbReference type="PIRSF" id="PIRSF005211">
    <property type="entry name" value="Ab_hydro_YheT"/>
    <property type="match status" value="1"/>
</dbReference>
<dbReference type="GO" id="GO:0046464">
    <property type="term" value="P:acylglycerol catabolic process"/>
    <property type="evidence" value="ECO:0007669"/>
    <property type="project" value="TreeGrafter"/>
</dbReference>
<dbReference type="GO" id="GO:0008126">
    <property type="term" value="F:acetylesterase activity"/>
    <property type="evidence" value="ECO:0007669"/>
    <property type="project" value="TreeGrafter"/>
</dbReference>
<organism evidence="4 5">
    <name type="scientific">Steinernema glaseri</name>
    <dbReference type="NCBI Taxonomy" id="37863"/>
    <lineage>
        <taxon>Eukaryota</taxon>
        <taxon>Metazoa</taxon>
        <taxon>Ecdysozoa</taxon>
        <taxon>Nematoda</taxon>
        <taxon>Chromadorea</taxon>
        <taxon>Rhabditida</taxon>
        <taxon>Tylenchina</taxon>
        <taxon>Panagrolaimomorpha</taxon>
        <taxon>Strongyloidoidea</taxon>
        <taxon>Steinernematidae</taxon>
        <taxon>Steinernema</taxon>
    </lineage>
</organism>
<dbReference type="InterPro" id="IPR000073">
    <property type="entry name" value="AB_hydrolase_1"/>
</dbReference>
<dbReference type="PANTHER" id="PTHR10794">
    <property type="entry name" value="ABHYDROLASE DOMAIN-CONTAINING PROTEIN"/>
    <property type="match status" value="1"/>
</dbReference>
<dbReference type="GO" id="GO:0036126">
    <property type="term" value="C:sperm flagellum"/>
    <property type="evidence" value="ECO:0007669"/>
    <property type="project" value="TreeGrafter"/>
</dbReference>
<evidence type="ECO:0000313" key="5">
    <source>
        <dbReference type="WBParaSite" id="L893_g28176.t1"/>
    </source>
</evidence>
<dbReference type="InterPro" id="IPR029058">
    <property type="entry name" value="AB_hydrolase_fold"/>
</dbReference>
<dbReference type="Pfam" id="PF00561">
    <property type="entry name" value="Abhydrolase_1"/>
    <property type="match status" value="1"/>
</dbReference>
<name>A0A1I7ZN09_9BILA</name>
<sequence length="453" mass="51210">MRDGDSLLRSHFISLQMVHWSDMIFPAGVLMSEPVSESGSWFSLLCTPDNWPEPTWVISAILTYFAVRFLNVFSYPEKAEVTTAGKSKIDEGGKASIGEVLDKCDILKKVYDPPLLWGRNGHFQTAVYGILGHTLLKRSFDRRHVVRLEDSTSVTFDVFEPITAHSSNRDYTLVLTPGIANSSESNYIRTAVHYAQEAGYRCAVLNHLGALADVELTSDHIFSYGGTLELEAMMERLASTYPETKFISIGFSMGANITTRYLHQVKDSDMADRIISGLSVCLGYCALASTPMYHDWEHGRRAYNYIITENMKRLLRRNYEKAVAPHVRSGLVDEQRLWASTSVVSLDEHYNRRIHGFPSLEEFYRWCSSLPLIPSLKIPMVFMNALDDPIVPEKLWQPVKEICAENTNLAFILTKHGGHLGFLEGRSVAPNSVTWLDRFIVEYADAAIETYDQ</sequence>
<dbReference type="PANTHER" id="PTHR10794:SF45">
    <property type="entry name" value="MONOACYLGLYCEROL LIPASE ABHD2"/>
    <property type="match status" value="1"/>
</dbReference>
<dbReference type="Proteomes" id="UP000095287">
    <property type="component" value="Unplaced"/>
</dbReference>
<dbReference type="GO" id="GO:0051793">
    <property type="term" value="P:medium-chain fatty acid catabolic process"/>
    <property type="evidence" value="ECO:0007669"/>
    <property type="project" value="TreeGrafter"/>
</dbReference>
<evidence type="ECO:0000256" key="2">
    <source>
        <dbReference type="PIRSR" id="PIRSR005211-1"/>
    </source>
</evidence>
<feature type="domain" description="AB hydrolase-1" evidence="3">
    <location>
        <begin position="172"/>
        <end position="425"/>
    </location>
</feature>
<feature type="active site" description="Charge relay system" evidence="2">
    <location>
        <position position="252"/>
    </location>
</feature>
<evidence type="ECO:0000313" key="4">
    <source>
        <dbReference type="Proteomes" id="UP000095287"/>
    </source>
</evidence>
<keyword evidence="4" id="KW-1185">Reference proteome</keyword>